<protein>
    <submittedName>
        <fullName evidence="2">Uncharacterized protein</fullName>
    </submittedName>
</protein>
<evidence type="ECO:0000313" key="3">
    <source>
        <dbReference type="Proteomes" id="UP000326354"/>
    </source>
</evidence>
<keyword evidence="1" id="KW-0472">Membrane</keyword>
<feature type="transmembrane region" description="Helical" evidence="1">
    <location>
        <begin position="152"/>
        <end position="175"/>
    </location>
</feature>
<evidence type="ECO:0000256" key="1">
    <source>
        <dbReference type="SAM" id="Phobius"/>
    </source>
</evidence>
<dbReference type="EMBL" id="AP019860">
    <property type="protein sequence ID" value="BBM82146.1"/>
    <property type="molecule type" value="Genomic_DNA"/>
</dbReference>
<feature type="transmembrane region" description="Helical" evidence="1">
    <location>
        <begin position="7"/>
        <end position="29"/>
    </location>
</feature>
<name>A0A5S9F135_UABAM</name>
<dbReference type="AlphaFoldDB" id="A0A5S9F135"/>
<evidence type="ECO:0000313" key="2">
    <source>
        <dbReference type="EMBL" id="BBM82146.1"/>
    </source>
</evidence>
<organism evidence="2 3">
    <name type="scientific">Uabimicrobium amorphum</name>
    <dbReference type="NCBI Taxonomy" id="2596890"/>
    <lineage>
        <taxon>Bacteria</taxon>
        <taxon>Pseudomonadati</taxon>
        <taxon>Planctomycetota</taxon>
        <taxon>Candidatus Uabimicrobiia</taxon>
        <taxon>Candidatus Uabimicrobiales</taxon>
        <taxon>Candidatus Uabimicrobiaceae</taxon>
        <taxon>Candidatus Uabimicrobium</taxon>
    </lineage>
</organism>
<gene>
    <name evidence="2" type="ORF">UABAM_00489</name>
</gene>
<dbReference type="OrthoDB" id="9788129at2"/>
<dbReference type="KEGG" id="uam:UABAM_00489"/>
<keyword evidence="3" id="KW-1185">Reference proteome</keyword>
<keyword evidence="1" id="KW-0812">Transmembrane</keyword>
<accession>A0A5S9F135</accession>
<dbReference type="RefSeq" id="WP_151966398.1">
    <property type="nucleotide sequence ID" value="NZ_AP019860.1"/>
</dbReference>
<reference evidence="2 3" key="1">
    <citation type="submission" date="2019-08" db="EMBL/GenBank/DDBJ databases">
        <title>Complete genome sequence of Candidatus Uab amorphum.</title>
        <authorList>
            <person name="Shiratori T."/>
            <person name="Suzuki S."/>
            <person name="Kakizawa Y."/>
            <person name="Ishida K."/>
        </authorList>
    </citation>
    <scope>NUCLEOTIDE SEQUENCE [LARGE SCALE GENOMIC DNA]</scope>
    <source>
        <strain evidence="2 3">SRT547</strain>
    </source>
</reference>
<proteinExistence type="predicted"/>
<keyword evidence="1" id="KW-1133">Transmembrane helix</keyword>
<sequence length="185" mass="21552">MEKQPPLAIHLIFALLLALMFPFFITGAIEEYFTDTDLWSYRISCVGFGISTFYLLVWGMHNREDIDKEINRSLAAGDDITDYTVVLPAFHFGFFVLLCKNLAADGYFIYPKDATLWHWIFYGIDNTIRVVLMDIPEIYNIKYSKIYHNAEMFWASTLIFTYRLTLSIGLIKILVLTYKKVSRKA</sequence>
<feature type="transmembrane region" description="Helical" evidence="1">
    <location>
        <begin position="41"/>
        <end position="59"/>
    </location>
</feature>
<feature type="transmembrane region" description="Helical" evidence="1">
    <location>
        <begin position="80"/>
        <end position="98"/>
    </location>
</feature>
<dbReference type="Proteomes" id="UP000326354">
    <property type="component" value="Chromosome"/>
</dbReference>